<dbReference type="InterPro" id="IPR011993">
    <property type="entry name" value="PH-like_dom_sf"/>
</dbReference>
<dbReference type="EMBL" id="JAATJV010378357">
    <property type="protein sequence ID" value="MBZ3881739.1"/>
    <property type="molecule type" value="Genomic_DNA"/>
</dbReference>
<dbReference type="InterPro" id="IPR046355">
    <property type="entry name" value="Gab1-4-like"/>
</dbReference>
<dbReference type="SMART" id="SM00233">
    <property type="entry name" value="PH"/>
    <property type="match status" value="1"/>
</dbReference>
<feature type="non-terminal residue" evidence="4">
    <location>
        <position position="1"/>
    </location>
</feature>
<sequence length="157" mass="18233">KRWFILWSSQCSGDPGVLEYYRHAQSKKPLWIISLDLCEQVQANVTFHKKGLLCGFMFNIKTNKHTFYLVAETKDDMYKWVQSICQICRFQQEVESTAELTRSWQQHLQEQRYSTLPHPSQPTLLTGYPLSGKKHSPPGPPEHHSSTSIHTSTWARA</sequence>
<feature type="compositionally biased region" description="Low complexity" evidence="2">
    <location>
        <begin position="146"/>
        <end position="157"/>
    </location>
</feature>
<evidence type="ECO:0000256" key="2">
    <source>
        <dbReference type="SAM" id="MobiDB-lite"/>
    </source>
</evidence>
<accession>A0AA41N1H9</accession>
<gene>
    <name evidence="4" type="ORF">SUZIE_164440</name>
</gene>
<comment type="similarity">
    <text evidence="1">Belongs to the GAB family.</text>
</comment>
<comment type="caution">
    <text evidence="4">The sequence shown here is derived from an EMBL/GenBank/DDBJ whole genome shotgun (WGS) entry which is preliminary data.</text>
</comment>
<dbReference type="Pfam" id="PF00169">
    <property type="entry name" value="PH"/>
    <property type="match status" value="1"/>
</dbReference>
<dbReference type="GO" id="GO:0007165">
    <property type="term" value="P:signal transduction"/>
    <property type="evidence" value="ECO:0007669"/>
    <property type="project" value="TreeGrafter"/>
</dbReference>
<dbReference type="Gene3D" id="2.30.29.30">
    <property type="entry name" value="Pleckstrin-homology domain (PH domain)/Phosphotyrosine-binding domain (PTB)"/>
    <property type="match status" value="1"/>
</dbReference>
<dbReference type="AlphaFoldDB" id="A0AA41N1H9"/>
<proteinExistence type="inferred from homology"/>
<dbReference type="SUPFAM" id="SSF50729">
    <property type="entry name" value="PH domain-like"/>
    <property type="match status" value="1"/>
</dbReference>
<protein>
    <submittedName>
        <fullName evidence="4">GRB2-associated-binding protein 2</fullName>
    </submittedName>
</protein>
<dbReference type="PROSITE" id="PS50003">
    <property type="entry name" value="PH_DOMAIN"/>
    <property type="match status" value="1"/>
</dbReference>
<keyword evidence="5" id="KW-1185">Reference proteome</keyword>
<evidence type="ECO:0000256" key="1">
    <source>
        <dbReference type="ARBA" id="ARBA00029462"/>
    </source>
</evidence>
<feature type="domain" description="PH" evidence="3">
    <location>
        <begin position="1"/>
        <end position="89"/>
    </location>
</feature>
<name>A0AA41N1H9_SCICA</name>
<dbReference type="PANTHER" id="PTHR45960">
    <property type="entry name" value="GRB2-ASSOCIATED-BINDING PROTEIN"/>
    <property type="match status" value="1"/>
</dbReference>
<organism evidence="4 5">
    <name type="scientific">Sciurus carolinensis</name>
    <name type="common">Eastern gray squirrel</name>
    <dbReference type="NCBI Taxonomy" id="30640"/>
    <lineage>
        <taxon>Eukaryota</taxon>
        <taxon>Metazoa</taxon>
        <taxon>Chordata</taxon>
        <taxon>Craniata</taxon>
        <taxon>Vertebrata</taxon>
        <taxon>Euteleostomi</taxon>
        <taxon>Mammalia</taxon>
        <taxon>Eutheria</taxon>
        <taxon>Euarchontoglires</taxon>
        <taxon>Glires</taxon>
        <taxon>Rodentia</taxon>
        <taxon>Sciuromorpha</taxon>
        <taxon>Sciuridae</taxon>
        <taxon>Sciurinae</taxon>
        <taxon>Sciurini</taxon>
        <taxon>Sciurus</taxon>
    </lineage>
</organism>
<dbReference type="Proteomes" id="UP001166674">
    <property type="component" value="Unassembled WGS sequence"/>
</dbReference>
<dbReference type="GO" id="GO:0035591">
    <property type="term" value="F:signaling adaptor activity"/>
    <property type="evidence" value="ECO:0007669"/>
    <property type="project" value="TreeGrafter"/>
</dbReference>
<evidence type="ECO:0000313" key="4">
    <source>
        <dbReference type="EMBL" id="MBZ3881739.1"/>
    </source>
</evidence>
<feature type="compositionally biased region" description="Polar residues" evidence="2">
    <location>
        <begin position="111"/>
        <end position="124"/>
    </location>
</feature>
<evidence type="ECO:0000259" key="3">
    <source>
        <dbReference type="PROSITE" id="PS50003"/>
    </source>
</evidence>
<reference evidence="4" key="1">
    <citation type="submission" date="2020-03" db="EMBL/GenBank/DDBJ databases">
        <title>Studies in the Genomics of Life Span.</title>
        <authorList>
            <person name="Glass D."/>
        </authorList>
    </citation>
    <scope>NUCLEOTIDE SEQUENCE</scope>
    <source>
        <strain evidence="4">SUZIE</strain>
        <tissue evidence="4">Muscle</tissue>
    </source>
</reference>
<evidence type="ECO:0000313" key="5">
    <source>
        <dbReference type="Proteomes" id="UP001166674"/>
    </source>
</evidence>
<dbReference type="GO" id="GO:0005737">
    <property type="term" value="C:cytoplasm"/>
    <property type="evidence" value="ECO:0007669"/>
    <property type="project" value="TreeGrafter"/>
</dbReference>
<dbReference type="PANTHER" id="PTHR45960:SF2">
    <property type="entry name" value="PROTEIN DAUGHTER OF SEVENLESS"/>
    <property type="match status" value="1"/>
</dbReference>
<dbReference type="InterPro" id="IPR001849">
    <property type="entry name" value="PH_domain"/>
</dbReference>
<feature type="region of interest" description="Disordered" evidence="2">
    <location>
        <begin position="111"/>
        <end position="157"/>
    </location>
</feature>